<dbReference type="InterPro" id="IPR023333">
    <property type="entry name" value="Proteasome_suB-type"/>
</dbReference>
<dbReference type="Gene3D" id="3.60.20.10">
    <property type="entry name" value="Glutamine Phosphoribosylpyrophosphate, subunit 1, domain 1"/>
    <property type="match status" value="1"/>
</dbReference>
<name>A0A1L9SZG1_9EURO</name>
<dbReference type="GO" id="GO:0005737">
    <property type="term" value="C:cytoplasm"/>
    <property type="evidence" value="ECO:0007669"/>
    <property type="project" value="TreeGrafter"/>
</dbReference>
<dbReference type="PANTHER" id="PTHR32194:SF2">
    <property type="entry name" value="PROTEASOME SUBUNIT BETA TYPE-1"/>
    <property type="match status" value="1"/>
</dbReference>
<dbReference type="InterPro" id="IPR001353">
    <property type="entry name" value="Proteasome_sua/b"/>
</dbReference>
<dbReference type="PANTHER" id="PTHR32194">
    <property type="entry name" value="METALLOPROTEASE TLDD"/>
    <property type="match status" value="1"/>
</dbReference>
<dbReference type="PROSITE" id="PS51476">
    <property type="entry name" value="PROTEASOME_BETA_2"/>
    <property type="match status" value="1"/>
</dbReference>
<dbReference type="InterPro" id="IPR029055">
    <property type="entry name" value="Ntn_hydrolases_N"/>
</dbReference>
<dbReference type="VEuPathDB" id="FungiDB:ASPSYDRAFT_214207"/>
<dbReference type="GO" id="GO:0005839">
    <property type="term" value="C:proteasome core complex"/>
    <property type="evidence" value="ECO:0007669"/>
    <property type="project" value="InterPro"/>
</dbReference>
<dbReference type="AlphaFoldDB" id="A0A1L9SZG1"/>
<keyword evidence="4" id="KW-0539">Nucleus</keyword>
<evidence type="ECO:0000256" key="4">
    <source>
        <dbReference type="ARBA" id="ARBA00023242"/>
    </source>
</evidence>
<accession>A0A1L9SZG1</accession>
<reference evidence="6" key="1">
    <citation type="journal article" date="2017" name="Genome Biol.">
        <title>Comparative genomics reveals high biological diversity and specific adaptations in the industrially and medically important fungal genus Aspergillus.</title>
        <authorList>
            <person name="de Vries R.P."/>
            <person name="Riley R."/>
            <person name="Wiebenga A."/>
            <person name="Aguilar-Osorio G."/>
            <person name="Amillis S."/>
            <person name="Uchima C.A."/>
            <person name="Anderluh G."/>
            <person name="Asadollahi M."/>
            <person name="Askin M."/>
            <person name="Barry K."/>
            <person name="Battaglia E."/>
            <person name="Bayram O."/>
            <person name="Benocci T."/>
            <person name="Braus-Stromeyer S.A."/>
            <person name="Caldana C."/>
            <person name="Canovas D."/>
            <person name="Cerqueira G.C."/>
            <person name="Chen F."/>
            <person name="Chen W."/>
            <person name="Choi C."/>
            <person name="Clum A."/>
            <person name="Dos Santos R.A."/>
            <person name="Damasio A.R."/>
            <person name="Diallinas G."/>
            <person name="Emri T."/>
            <person name="Fekete E."/>
            <person name="Flipphi M."/>
            <person name="Freyberg S."/>
            <person name="Gallo A."/>
            <person name="Gournas C."/>
            <person name="Habgood R."/>
            <person name="Hainaut M."/>
            <person name="Harispe M.L."/>
            <person name="Henrissat B."/>
            <person name="Hilden K.S."/>
            <person name="Hope R."/>
            <person name="Hossain A."/>
            <person name="Karabika E."/>
            <person name="Karaffa L."/>
            <person name="Karanyi Z."/>
            <person name="Krasevec N."/>
            <person name="Kuo A."/>
            <person name="Kusch H."/>
            <person name="LaButti K."/>
            <person name="Lagendijk E.L."/>
            <person name="Lapidus A."/>
            <person name="Levasseur A."/>
            <person name="Lindquist E."/>
            <person name="Lipzen A."/>
            <person name="Logrieco A.F."/>
            <person name="MacCabe A."/>
            <person name="Maekelae M.R."/>
            <person name="Malavazi I."/>
            <person name="Melin P."/>
            <person name="Meyer V."/>
            <person name="Mielnichuk N."/>
            <person name="Miskei M."/>
            <person name="Molnar A.P."/>
            <person name="Mule G."/>
            <person name="Ngan C.Y."/>
            <person name="Orejas M."/>
            <person name="Orosz E."/>
            <person name="Ouedraogo J.P."/>
            <person name="Overkamp K.M."/>
            <person name="Park H.-S."/>
            <person name="Perrone G."/>
            <person name="Piumi F."/>
            <person name="Punt P.J."/>
            <person name="Ram A.F."/>
            <person name="Ramon A."/>
            <person name="Rauscher S."/>
            <person name="Record E."/>
            <person name="Riano-Pachon D.M."/>
            <person name="Robert V."/>
            <person name="Roehrig J."/>
            <person name="Ruller R."/>
            <person name="Salamov A."/>
            <person name="Salih N.S."/>
            <person name="Samson R.A."/>
            <person name="Sandor E."/>
            <person name="Sanguinetti M."/>
            <person name="Schuetze T."/>
            <person name="Sepcic K."/>
            <person name="Shelest E."/>
            <person name="Sherlock G."/>
            <person name="Sophianopoulou V."/>
            <person name="Squina F.M."/>
            <person name="Sun H."/>
            <person name="Susca A."/>
            <person name="Todd R.B."/>
            <person name="Tsang A."/>
            <person name="Unkles S.E."/>
            <person name="van de Wiele N."/>
            <person name="van Rossen-Uffink D."/>
            <person name="Oliveira J.V."/>
            <person name="Vesth T.C."/>
            <person name="Visser J."/>
            <person name="Yu J.-H."/>
            <person name="Zhou M."/>
            <person name="Andersen M.R."/>
            <person name="Archer D.B."/>
            <person name="Baker S.E."/>
            <person name="Benoit I."/>
            <person name="Brakhage A.A."/>
            <person name="Braus G.H."/>
            <person name="Fischer R."/>
            <person name="Frisvad J.C."/>
            <person name="Goldman G.H."/>
            <person name="Houbraken J."/>
            <person name="Oakley B."/>
            <person name="Pocsi I."/>
            <person name="Scazzocchio C."/>
            <person name="Seiboth B."/>
            <person name="vanKuyk P.A."/>
            <person name="Wortman J."/>
            <person name="Dyer P.S."/>
            <person name="Grigoriev I.V."/>
        </authorList>
    </citation>
    <scope>NUCLEOTIDE SEQUENCE [LARGE SCALE GENOMIC DNA]</scope>
    <source>
        <strain evidence="6">CBS 593.65</strain>
    </source>
</reference>
<dbReference type="Proteomes" id="UP000184356">
    <property type="component" value="Unassembled WGS sequence"/>
</dbReference>
<evidence type="ECO:0000313" key="5">
    <source>
        <dbReference type="EMBL" id="OJJ52461.1"/>
    </source>
</evidence>
<keyword evidence="2" id="KW-0963">Cytoplasm</keyword>
<keyword evidence="3" id="KW-0647">Proteasome</keyword>
<sequence>MAKETRFYPYTSNGGATLGISGPDFVILAGDTRSTAGYNINSRHEPKVFTIQDAGRSSNVISVIGFAADGHALKEKLEHIVAVYKYQHGRNISLRACAQRVSTLLYEKRFFPYQLQTMVAGIDADGEGAVYYYDPAGCIEKRTHCSAGEASSLMLPFLDSQVPRLGRLDRQTAEQLVRDAYQGATERHIEVGDHLQTLVVTADGISEQIVDLKKD</sequence>
<evidence type="ECO:0008006" key="7">
    <source>
        <dbReference type="Google" id="ProtNLM"/>
    </source>
</evidence>
<proteinExistence type="predicted"/>
<dbReference type="FunFam" id="3.60.20.10:FF:000027">
    <property type="entry name" value="Proteasome subunit beta type-6"/>
    <property type="match status" value="1"/>
</dbReference>
<dbReference type="RefSeq" id="XP_040696267.1">
    <property type="nucleotide sequence ID" value="XM_040844084.1"/>
</dbReference>
<dbReference type="EMBL" id="KV878601">
    <property type="protein sequence ID" value="OJJ52461.1"/>
    <property type="molecule type" value="Genomic_DNA"/>
</dbReference>
<dbReference type="GeneID" id="63760157"/>
<keyword evidence="6" id="KW-1185">Reference proteome</keyword>
<gene>
    <name evidence="5" type="ORF">ASPSYDRAFT_214207</name>
</gene>
<evidence type="ECO:0000256" key="2">
    <source>
        <dbReference type="ARBA" id="ARBA00022490"/>
    </source>
</evidence>
<dbReference type="STRING" id="1036612.A0A1L9SZG1"/>
<dbReference type="SUPFAM" id="SSF56235">
    <property type="entry name" value="N-terminal nucleophile aminohydrolases (Ntn hydrolases)"/>
    <property type="match status" value="1"/>
</dbReference>
<dbReference type="GO" id="GO:0051603">
    <property type="term" value="P:proteolysis involved in protein catabolic process"/>
    <property type="evidence" value="ECO:0007669"/>
    <property type="project" value="InterPro"/>
</dbReference>
<dbReference type="Pfam" id="PF00227">
    <property type="entry name" value="Proteasome"/>
    <property type="match status" value="1"/>
</dbReference>
<organism evidence="5 6">
    <name type="scientific">Aspergillus sydowii CBS 593.65</name>
    <dbReference type="NCBI Taxonomy" id="1036612"/>
    <lineage>
        <taxon>Eukaryota</taxon>
        <taxon>Fungi</taxon>
        <taxon>Dikarya</taxon>
        <taxon>Ascomycota</taxon>
        <taxon>Pezizomycotina</taxon>
        <taxon>Eurotiomycetes</taxon>
        <taxon>Eurotiomycetidae</taxon>
        <taxon>Eurotiales</taxon>
        <taxon>Aspergillaceae</taxon>
        <taxon>Aspergillus</taxon>
        <taxon>Aspergillus subgen. Nidulantes</taxon>
    </lineage>
</organism>
<evidence type="ECO:0000256" key="1">
    <source>
        <dbReference type="ARBA" id="ARBA00004123"/>
    </source>
</evidence>
<comment type="subcellular location">
    <subcellularLocation>
        <location evidence="1">Nucleus</location>
    </subcellularLocation>
</comment>
<dbReference type="OrthoDB" id="268479at2759"/>
<protein>
    <recommendedName>
        <fullName evidence="7">Proteasome subunit beta</fullName>
    </recommendedName>
</protein>
<evidence type="ECO:0000313" key="6">
    <source>
        <dbReference type="Proteomes" id="UP000184356"/>
    </source>
</evidence>
<evidence type="ECO:0000256" key="3">
    <source>
        <dbReference type="ARBA" id="ARBA00022942"/>
    </source>
</evidence>
<dbReference type="GO" id="GO:0005634">
    <property type="term" value="C:nucleus"/>
    <property type="evidence" value="ECO:0007669"/>
    <property type="project" value="UniProtKB-SubCell"/>
</dbReference>